<sequence>MPFIRLSSRVTLFYKLIIPLVGLLALGVYAGAIVAHQWPWELHGVLLGALGALLALFTGMTALPIRHVEYNEEFIRIRNYGAAQLFPVQEYRLLEPAYFVLMRLRLVGRSFLFLGNFPGLLGNVVNNPAGALNDSLEPASVNVARRTLQAAAQRARHEQNSQARTY</sequence>
<gene>
    <name evidence="2" type="ORF">I2I05_21550</name>
</gene>
<evidence type="ECO:0000313" key="2">
    <source>
        <dbReference type="EMBL" id="MBF9239991.1"/>
    </source>
</evidence>
<evidence type="ECO:0000256" key="1">
    <source>
        <dbReference type="SAM" id="Phobius"/>
    </source>
</evidence>
<dbReference type="EMBL" id="JADQDQ010000025">
    <property type="protein sequence ID" value="MBF9239991.1"/>
    <property type="molecule type" value="Genomic_DNA"/>
</dbReference>
<feature type="transmembrane region" description="Helical" evidence="1">
    <location>
        <begin position="42"/>
        <end position="63"/>
    </location>
</feature>
<dbReference type="Proteomes" id="UP000597617">
    <property type="component" value="Unassembled WGS sequence"/>
</dbReference>
<organism evidence="2 3">
    <name type="scientific">Hymenobacter jeongseonensis</name>
    <dbReference type="NCBI Taxonomy" id="2791027"/>
    <lineage>
        <taxon>Bacteria</taxon>
        <taxon>Pseudomonadati</taxon>
        <taxon>Bacteroidota</taxon>
        <taxon>Cytophagia</taxon>
        <taxon>Cytophagales</taxon>
        <taxon>Hymenobacteraceae</taxon>
        <taxon>Hymenobacter</taxon>
    </lineage>
</organism>
<keyword evidence="3" id="KW-1185">Reference proteome</keyword>
<feature type="transmembrane region" description="Helical" evidence="1">
    <location>
        <begin position="12"/>
        <end position="36"/>
    </location>
</feature>
<proteinExistence type="predicted"/>
<keyword evidence="1" id="KW-1133">Transmembrane helix</keyword>
<reference evidence="2 3" key="1">
    <citation type="submission" date="2020-11" db="EMBL/GenBank/DDBJ databases">
        <authorList>
            <person name="Kim M.K."/>
        </authorList>
    </citation>
    <scope>NUCLEOTIDE SEQUENCE [LARGE SCALE GENOMIC DNA]</scope>
    <source>
        <strain evidence="2 3">BT683</strain>
    </source>
</reference>
<evidence type="ECO:0008006" key="4">
    <source>
        <dbReference type="Google" id="ProtNLM"/>
    </source>
</evidence>
<accession>A0ABS0INR0</accession>
<protein>
    <recommendedName>
        <fullName evidence="4">PH domain-containing protein</fullName>
    </recommendedName>
</protein>
<keyword evidence="1" id="KW-0472">Membrane</keyword>
<keyword evidence="1" id="KW-0812">Transmembrane</keyword>
<comment type="caution">
    <text evidence="2">The sequence shown here is derived from an EMBL/GenBank/DDBJ whole genome shotgun (WGS) entry which is preliminary data.</text>
</comment>
<name>A0ABS0INR0_9BACT</name>
<evidence type="ECO:0000313" key="3">
    <source>
        <dbReference type="Proteomes" id="UP000597617"/>
    </source>
</evidence>